<dbReference type="PROSITE" id="PS51257">
    <property type="entry name" value="PROKAR_LIPOPROTEIN"/>
    <property type="match status" value="1"/>
</dbReference>
<dbReference type="KEGG" id="mgod:E7746_13020"/>
<keyword evidence="3" id="KW-1185">Reference proteome</keyword>
<dbReference type="RefSeq" id="WP_136411078.1">
    <property type="nucleotide sequence ID" value="NZ_CP039393.1"/>
</dbReference>
<protein>
    <recommendedName>
        <fullName evidence="4">DUF4906 domain-containing protein</fullName>
    </recommendedName>
</protein>
<proteinExistence type="predicted"/>
<reference evidence="2 3" key="1">
    <citation type="submission" date="2019-02" db="EMBL/GenBank/DDBJ databases">
        <title>Isolation and identification of novel species under the genus Muribaculum.</title>
        <authorList>
            <person name="Miyake S."/>
            <person name="Ding Y."/>
            <person name="Low A."/>
            <person name="Soh M."/>
            <person name="Seedorf H."/>
        </authorList>
    </citation>
    <scope>NUCLEOTIDE SEQUENCE [LARGE SCALE GENOMIC DNA]</scope>
    <source>
        <strain evidence="2 3">TLL-A4</strain>
    </source>
</reference>
<dbReference type="PROSITE" id="PS00018">
    <property type="entry name" value="EF_HAND_1"/>
    <property type="match status" value="1"/>
</dbReference>
<dbReference type="Proteomes" id="UP000297031">
    <property type="component" value="Chromosome"/>
</dbReference>
<evidence type="ECO:0000313" key="2">
    <source>
        <dbReference type="EMBL" id="QCD36733.1"/>
    </source>
</evidence>
<dbReference type="OrthoDB" id="1044266at2"/>
<feature type="region of interest" description="Disordered" evidence="1">
    <location>
        <begin position="784"/>
        <end position="815"/>
    </location>
</feature>
<name>A0A4P7VQZ5_9BACT</name>
<dbReference type="EMBL" id="CP039393">
    <property type="protein sequence ID" value="QCD36733.1"/>
    <property type="molecule type" value="Genomic_DNA"/>
</dbReference>
<evidence type="ECO:0008006" key="4">
    <source>
        <dbReference type="Google" id="ProtNLM"/>
    </source>
</evidence>
<accession>A0A4P7VQZ5</accession>
<gene>
    <name evidence="2" type="ORF">E7746_13020</name>
</gene>
<dbReference type="InterPro" id="IPR018247">
    <property type="entry name" value="EF_Hand_1_Ca_BS"/>
</dbReference>
<dbReference type="AlphaFoldDB" id="A0A4P7VQZ5"/>
<sequence length="1155" mass="129535">MNYYIKYLKIIPAFIAIFIGLTSCEDDIKFECENQIEGEDTTISLNLNTPSFTQISSRADMSTEDAYKVNSLWIGIYNSRSGESTLTDNGKNGLFLEAQNDHGFVAGTQDHNRHALTNIKTKSGSSYIVAVANPDRNFGFTIKDEKRTSTSLKELLENASTWDDFRSIIIERELFRGSADINIPNATQNPLPMSGIYLEESHTADFDWNTVKPYAIPLPKTNGGNVAMPGSIHLRRPFTQVKVNLQTATEENTDIKILKIEPESFVIHNVPIYSWLYERPQLPVGTAPEKNTDYANAGDALEKDAEKNTNYKSSLIYPSTNINEKDGVYSFDFWMMENKRTGRADFCTDYQDRELEWKKNDANTGVYKSLCPSETPTLNNFATYMEIRAKLTYIQKDPIVNPDGVTGLPDKVDSRTVDAVYTIHLGYVGENPDPKDFNSLRNSIYTYNVKVLTANSIIVEAFRNNEEPQPGAEGIVSDVTNKMFELDSHYNAFNIQLTETELQKFSFSMRSYYGENTYNYSIDKDGKSTGDAIPGRNDNNYRYFSWVEIVPTTGEDALAPYPGVIVGPDGTPFMKCNLNEIRENAQKLYAQSTDGWFTVFVNEYTYENETENPGVETAGNWRNYVMKPNRVAYLNVTQSVSTDKESSYYQSKYGISQKSIQTYYDYTENIQTAIGVEYDNETFGMNLRWPSGTVNTVEGGTSYPAVTTSNGVNGTLSVNNGRYNVWIGSGGRGGGNQAGNWNTYVNSGNAANTTYGKVNNVNRITNTNQTYYVKNFSADPKTWPVPQPVLLSPNSFSEEEDDDGGNKGMSSYDPQIPGNTIPPQVIHAMHACMNRNRDNNGNGVIDADELRWYLPASGKYMRVIMGRNSLREPILNYDNNPQLPFPASGDGDGNNSRLFLASSDYRTIWTTQGMSISNFATYCKSPWAVRCIRNLGVDLSTVTATAEEDPVDPAYEVELGKDDYSTGGVVRVKHYYGSSLRNYTVKPIAIHKVNSEGNMLGQYGFEIALIGNRATPQSPEADVKYRTPDQYKNSINEATPCKNLNDNLNRKGWRVPNQKELVIMMRSGAIPDFGKNNYWYFMSSTIPAWDKETPADSNKGLTDKSSTICSITQNLSTHNFEASAQAYNEINKVRCVRDLTPEEEGLSYEQIRAQQ</sequence>
<evidence type="ECO:0000313" key="3">
    <source>
        <dbReference type="Proteomes" id="UP000297031"/>
    </source>
</evidence>
<evidence type="ECO:0000256" key="1">
    <source>
        <dbReference type="SAM" id="MobiDB-lite"/>
    </source>
</evidence>
<organism evidence="2 3">
    <name type="scientific">Muribaculum gordoncarteri</name>
    <dbReference type="NCBI Taxonomy" id="2530390"/>
    <lineage>
        <taxon>Bacteria</taxon>
        <taxon>Pseudomonadati</taxon>
        <taxon>Bacteroidota</taxon>
        <taxon>Bacteroidia</taxon>
        <taxon>Bacteroidales</taxon>
        <taxon>Muribaculaceae</taxon>
        <taxon>Muribaculum</taxon>
    </lineage>
</organism>